<dbReference type="Proteomes" id="UP000644660">
    <property type="component" value="Unassembled WGS sequence"/>
</dbReference>
<feature type="compositionally biased region" description="Low complexity" evidence="1">
    <location>
        <begin position="204"/>
        <end position="242"/>
    </location>
</feature>
<dbReference type="GeneID" id="64858331"/>
<reference evidence="2 3" key="1">
    <citation type="submission" date="2020-05" db="EMBL/GenBank/DDBJ databases">
        <authorList>
            <person name="Casaregola S."/>
            <person name="Devillers H."/>
            <person name="Grondin C."/>
        </authorList>
    </citation>
    <scope>NUCLEOTIDE SEQUENCE [LARGE SCALE GENOMIC DNA]</scope>
    <source>
        <strain evidence="2 3">CLIB 1767</strain>
    </source>
</reference>
<name>A0A8H2VGS3_9SACH</name>
<gene>
    <name evidence="2" type="ORF">KABA2_06S02090</name>
</gene>
<keyword evidence="3" id="KW-1185">Reference proteome</keyword>
<evidence type="ECO:0000313" key="2">
    <source>
        <dbReference type="EMBL" id="CAB4255290.1"/>
    </source>
</evidence>
<dbReference type="RefSeq" id="XP_041407134.1">
    <property type="nucleotide sequence ID" value="XM_041551200.1"/>
</dbReference>
<sequence length="429" mass="47944">MEYSGLIQQQQRVSDGEIRVQMDDGTIKERPSLSVHAVSSDSESLIGSDIEDETENTLFDGGAGGNTLVTSRPLSKDDMLLLPPLPQALLPSRQSSIVSATEIESLGISTNAMMTMSLNDNDNHAILPLPSLNHDHDHAEYDHSVDYTLQDLSKALEISDLSSRVHSRNVSMSSLSSMTNSNTNTNTNININIKTHGIPSTISGPISASSSTTMSSPTVMPSFSFGSSTNNNNNNNNNSSSSITMDTTSRNNSNTSMIMMNKRFFPISLSRQNSITSTNTITSSTKIKARSRSLSNSNIFRKLSLGSIKPKRILENEVENEVEPYHEPVSPHQRMNNTTNNSFIIGNISTMKELTKFEKINFHNNEFEQETYIHELVELQKKDDMLFDIIIKKITKDNWSSKEEINDLKLRRIKLNELWAKKINYYQNL</sequence>
<comment type="caution">
    <text evidence="2">The sequence shown here is derived from an EMBL/GenBank/DDBJ whole genome shotgun (WGS) entry which is preliminary data.</text>
</comment>
<dbReference type="OrthoDB" id="4070760at2759"/>
<proteinExistence type="predicted"/>
<protein>
    <submittedName>
        <fullName evidence="2">Uncharacterized protein</fullName>
    </submittedName>
</protein>
<accession>A0A8H2VGS3</accession>
<dbReference type="EMBL" id="CAEFZW010000006">
    <property type="protein sequence ID" value="CAB4255290.1"/>
    <property type="molecule type" value="Genomic_DNA"/>
</dbReference>
<feature type="region of interest" description="Disordered" evidence="1">
    <location>
        <begin position="204"/>
        <end position="254"/>
    </location>
</feature>
<organism evidence="2 3">
    <name type="scientific">Maudiozyma barnettii</name>
    <dbReference type="NCBI Taxonomy" id="61262"/>
    <lineage>
        <taxon>Eukaryota</taxon>
        <taxon>Fungi</taxon>
        <taxon>Dikarya</taxon>
        <taxon>Ascomycota</taxon>
        <taxon>Saccharomycotina</taxon>
        <taxon>Saccharomycetes</taxon>
        <taxon>Saccharomycetales</taxon>
        <taxon>Saccharomycetaceae</taxon>
        <taxon>Maudiozyma</taxon>
    </lineage>
</organism>
<feature type="compositionally biased region" description="Polar residues" evidence="1">
    <location>
        <begin position="243"/>
        <end position="254"/>
    </location>
</feature>
<dbReference type="AlphaFoldDB" id="A0A8H2VGS3"/>
<evidence type="ECO:0000313" key="3">
    <source>
        <dbReference type="Proteomes" id="UP000644660"/>
    </source>
</evidence>
<evidence type="ECO:0000256" key="1">
    <source>
        <dbReference type="SAM" id="MobiDB-lite"/>
    </source>
</evidence>